<protein>
    <recommendedName>
        <fullName evidence="6">Peptidase C-terminal archaeal/bacterial domain-containing protein</fullName>
    </recommendedName>
</protein>
<accession>A0A964FF45</accession>
<name>A0A964FF45_9CYAN</name>
<evidence type="ECO:0000313" key="4">
    <source>
        <dbReference type="EMBL" id="MCC0175409.1"/>
    </source>
</evidence>
<dbReference type="InterPro" id="IPR043708">
    <property type="entry name" value="DUF5648"/>
</dbReference>
<feature type="domain" description="DUF5648" evidence="3">
    <location>
        <begin position="304"/>
        <end position="450"/>
    </location>
</feature>
<dbReference type="InterPro" id="IPR007280">
    <property type="entry name" value="Peptidase_C_arc/bac"/>
</dbReference>
<evidence type="ECO:0008006" key="6">
    <source>
        <dbReference type="Google" id="ProtNLM"/>
    </source>
</evidence>
<proteinExistence type="predicted"/>
<dbReference type="Pfam" id="PF04151">
    <property type="entry name" value="PPC"/>
    <property type="match status" value="1"/>
</dbReference>
<evidence type="ECO:0000256" key="1">
    <source>
        <dbReference type="SAM" id="MobiDB-lite"/>
    </source>
</evidence>
<dbReference type="AlphaFoldDB" id="A0A964FF45"/>
<reference evidence="4" key="1">
    <citation type="journal article" date="2021" name="Antonie Van Leeuwenhoek">
        <title>Draft genome and description of Waterburya agarophytonicola gen. nov. sp. nov. (Pleurocapsales, Cyanobacteria): a seaweed symbiont.</title>
        <authorList>
            <person name="Bonthond G."/>
            <person name="Shalygin S."/>
            <person name="Bayer T."/>
            <person name="Weinberger F."/>
        </authorList>
    </citation>
    <scope>NUCLEOTIDE SEQUENCE</scope>
    <source>
        <strain evidence="4">KI4</strain>
    </source>
</reference>
<comment type="caution">
    <text evidence="4">The sequence shown here is derived from an EMBL/GenBank/DDBJ whole genome shotgun (WGS) entry which is preliminary data.</text>
</comment>
<dbReference type="RefSeq" id="WP_229638409.1">
    <property type="nucleotide sequence ID" value="NZ_JADWDC010000001.1"/>
</dbReference>
<dbReference type="Gene3D" id="2.60.120.380">
    <property type="match status" value="2"/>
</dbReference>
<dbReference type="Proteomes" id="UP000729733">
    <property type="component" value="Unassembled WGS sequence"/>
</dbReference>
<evidence type="ECO:0000313" key="5">
    <source>
        <dbReference type="Proteomes" id="UP000729733"/>
    </source>
</evidence>
<dbReference type="Pfam" id="PF18885">
    <property type="entry name" value="DUF5648"/>
    <property type="match status" value="1"/>
</dbReference>
<sequence length="455" mass="49414">METIELGILNDTPVSQSDDVLFDLNANGGDLETGNFFDSYSFSLDSPTSITISADADTSAESPYGVSFLVANEVNNEAGDLVGLGYSDLESLEESEEVFQANLSPGKYFILVSPVPELETDVSDLSFTVNYTLDINPTSLAADTVVDNENVNTDNTEIDIPLEDGIINLPESDDGDVNSQVIENNFVIVNTYERGSEEDSYQFEIAQSGTYDVELTNLEANLDLSIADREGNTLYSSAESGNQAEFIAADFAPGSYTASITGEGDVETSYSFSITKTSSDGGSDSGGNETEGDRDSLLGEGDLVYRFRETEAGTQFYTTSEVERDSIIDNLPNYQFEGESFIGAPNSAENDITGVLPVYRFFNTSTGVHLYTASEIERDAVTANLPNYTPEGISYYGYESQVEGSTALYRFYNPGLDAHFYTPSIAERDQFLASAEYQPEGGEDGIAYYVQPIEI</sequence>
<feature type="domain" description="Peptidase C-terminal archaeal/bacterial" evidence="2">
    <location>
        <begin position="198"/>
        <end position="261"/>
    </location>
</feature>
<organism evidence="4 5">
    <name type="scientific">Waterburya agarophytonicola KI4</name>
    <dbReference type="NCBI Taxonomy" id="2874699"/>
    <lineage>
        <taxon>Bacteria</taxon>
        <taxon>Bacillati</taxon>
        <taxon>Cyanobacteriota</taxon>
        <taxon>Cyanophyceae</taxon>
        <taxon>Pleurocapsales</taxon>
        <taxon>Hyellaceae</taxon>
        <taxon>Waterburya</taxon>
        <taxon>Waterburya agarophytonicola</taxon>
    </lineage>
</organism>
<feature type="region of interest" description="Disordered" evidence="1">
    <location>
        <begin position="274"/>
        <end position="298"/>
    </location>
</feature>
<gene>
    <name evidence="4" type="ORF">I4641_00240</name>
</gene>
<evidence type="ECO:0000259" key="2">
    <source>
        <dbReference type="Pfam" id="PF04151"/>
    </source>
</evidence>
<keyword evidence="5" id="KW-1185">Reference proteome</keyword>
<evidence type="ECO:0000259" key="3">
    <source>
        <dbReference type="Pfam" id="PF18885"/>
    </source>
</evidence>
<dbReference type="EMBL" id="JADWDC010000001">
    <property type="protein sequence ID" value="MCC0175409.1"/>
    <property type="molecule type" value="Genomic_DNA"/>
</dbReference>